<dbReference type="InterPro" id="IPR051870">
    <property type="entry name" value="Elongin-A_domain"/>
</dbReference>
<feature type="region of interest" description="Disordered" evidence="1">
    <location>
        <begin position="218"/>
        <end position="259"/>
    </location>
</feature>
<dbReference type="GO" id="GO:0070449">
    <property type="term" value="C:elongin complex"/>
    <property type="evidence" value="ECO:0007669"/>
    <property type="project" value="InterPro"/>
</dbReference>
<dbReference type="EMBL" id="JAEPRC010000221">
    <property type="protein sequence ID" value="KAG2203675.1"/>
    <property type="molecule type" value="Genomic_DNA"/>
</dbReference>
<dbReference type="PANTHER" id="PTHR15141">
    <property type="entry name" value="TRANSCRIPTION ELONGATION FACTOR B POLYPEPTIDE 3"/>
    <property type="match status" value="1"/>
</dbReference>
<dbReference type="InterPro" id="IPR010684">
    <property type="entry name" value="RNA_pol_II_trans_fac_SIII_A"/>
</dbReference>
<dbReference type="Proteomes" id="UP000650833">
    <property type="component" value="Unassembled WGS sequence"/>
</dbReference>
<accession>A0A8H7V1H1</accession>
<dbReference type="AlphaFoldDB" id="A0A8H7V1H1"/>
<dbReference type="Gene3D" id="6.10.250.3180">
    <property type="match status" value="1"/>
</dbReference>
<protein>
    <recommendedName>
        <fullName evidence="4">Elongin-A</fullName>
    </recommendedName>
</protein>
<evidence type="ECO:0008006" key="4">
    <source>
        <dbReference type="Google" id="ProtNLM"/>
    </source>
</evidence>
<dbReference type="OrthoDB" id="21513at2759"/>
<comment type="caution">
    <text evidence="2">The sequence shown here is derived from an EMBL/GenBank/DDBJ whole genome shotgun (WGS) entry which is preliminary data.</text>
</comment>
<evidence type="ECO:0000256" key="1">
    <source>
        <dbReference type="SAM" id="MobiDB-lite"/>
    </source>
</evidence>
<sequence length="302" mass="35296">MLYTVKSLVVSCQDILTKHLDVLSEVGCVPYSLLKNSLVHATPQQLYKIEKANPDIATESDELWLKHCLTYKDIREDYYEQGLYRDSKRWRELYLNRYKENEKKRLLIKQKVKSQYSKIQNEKEKRSIKVLHGVVPTTGKRSYESARRSTMSKLFQQTKKETDKVLVYASIYHQKRPTPSTMPAYAHKQSSSSTVIKLPKPTSQLTQSYQSYQSKYPRLHSLSPPAPLILPRSQPSISEERNHKRPKMMDDKNQSEKRKKPVAMVNFNIFNEVCTNYVSFNCRLLIYVPHDIAFLSAIKKTQ</sequence>
<reference evidence="2" key="1">
    <citation type="submission" date="2020-12" db="EMBL/GenBank/DDBJ databases">
        <title>Metabolic potential, ecology and presence of endohyphal bacteria is reflected in genomic diversity of Mucoromycotina.</title>
        <authorList>
            <person name="Muszewska A."/>
            <person name="Okrasinska A."/>
            <person name="Steczkiewicz K."/>
            <person name="Drgas O."/>
            <person name="Orlowska M."/>
            <person name="Perlinska-Lenart U."/>
            <person name="Aleksandrzak-Piekarczyk T."/>
            <person name="Szatraj K."/>
            <person name="Zielenkiewicz U."/>
            <person name="Pilsyk S."/>
            <person name="Malc E."/>
            <person name="Mieczkowski P."/>
            <person name="Kruszewska J.S."/>
            <person name="Biernat P."/>
            <person name="Pawlowska J."/>
        </authorList>
    </citation>
    <scope>NUCLEOTIDE SEQUENCE</scope>
    <source>
        <strain evidence="2">CBS 226.32</strain>
    </source>
</reference>
<evidence type="ECO:0000313" key="3">
    <source>
        <dbReference type="Proteomes" id="UP000650833"/>
    </source>
</evidence>
<organism evidence="2 3">
    <name type="scientific">Mucor plumbeus</name>
    <dbReference type="NCBI Taxonomy" id="97098"/>
    <lineage>
        <taxon>Eukaryota</taxon>
        <taxon>Fungi</taxon>
        <taxon>Fungi incertae sedis</taxon>
        <taxon>Mucoromycota</taxon>
        <taxon>Mucoromycotina</taxon>
        <taxon>Mucoromycetes</taxon>
        <taxon>Mucorales</taxon>
        <taxon>Mucorineae</taxon>
        <taxon>Mucoraceae</taxon>
        <taxon>Mucor</taxon>
    </lineage>
</organism>
<keyword evidence="3" id="KW-1185">Reference proteome</keyword>
<name>A0A8H7V1H1_9FUNG</name>
<dbReference type="GO" id="GO:0006368">
    <property type="term" value="P:transcription elongation by RNA polymerase II"/>
    <property type="evidence" value="ECO:0007669"/>
    <property type="project" value="InterPro"/>
</dbReference>
<proteinExistence type="predicted"/>
<dbReference type="Pfam" id="PF06881">
    <property type="entry name" value="Elongin_A"/>
    <property type="match status" value="1"/>
</dbReference>
<evidence type="ECO:0000313" key="2">
    <source>
        <dbReference type="EMBL" id="KAG2203675.1"/>
    </source>
</evidence>
<feature type="compositionally biased region" description="Basic and acidic residues" evidence="1">
    <location>
        <begin position="238"/>
        <end position="256"/>
    </location>
</feature>
<gene>
    <name evidence="2" type="ORF">INT46_003322</name>
</gene>
<dbReference type="PANTHER" id="PTHR15141:SF76">
    <property type="entry name" value="TRANSCRIPTION ELONGATION FACTOR B POLYPEPTIDE 3"/>
    <property type="match status" value="1"/>
</dbReference>